<feature type="compositionally biased region" description="Acidic residues" evidence="1">
    <location>
        <begin position="832"/>
        <end position="842"/>
    </location>
</feature>
<organism evidence="2 3">
    <name type="scientific">Panagrellus redivivus</name>
    <name type="common">Microworm</name>
    <dbReference type="NCBI Taxonomy" id="6233"/>
    <lineage>
        <taxon>Eukaryota</taxon>
        <taxon>Metazoa</taxon>
        <taxon>Ecdysozoa</taxon>
        <taxon>Nematoda</taxon>
        <taxon>Chromadorea</taxon>
        <taxon>Rhabditida</taxon>
        <taxon>Tylenchina</taxon>
        <taxon>Panagrolaimomorpha</taxon>
        <taxon>Panagrolaimoidea</taxon>
        <taxon>Panagrolaimidae</taxon>
        <taxon>Panagrellus</taxon>
    </lineage>
</organism>
<keyword evidence="2" id="KW-1185">Reference proteome</keyword>
<name>A0A7E4VN96_PANRE</name>
<evidence type="ECO:0000256" key="1">
    <source>
        <dbReference type="SAM" id="MobiDB-lite"/>
    </source>
</evidence>
<reference evidence="3" key="2">
    <citation type="submission" date="2020-10" db="UniProtKB">
        <authorList>
            <consortium name="WormBaseParasite"/>
        </authorList>
    </citation>
    <scope>IDENTIFICATION</scope>
</reference>
<feature type="region of interest" description="Disordered" evidence="1">
    <location>
        <begin position="819"/>
        <end position="851"/>
    </location>
</feature>
<protein>
    <submittedName>
        <fullName evidence="3">C2 domain-containing protein</fullName>
    </submittedName>
</protein>
<dbReference type="WBParaSite" id="Pan_g23170.t1">
    <property type="protein sequence ID" value="Pan_g23170.t1"/>
    <property type="gene ID" value="Pan_g23170"/>
</dbReference>
<dbReference type="Proteomes" id="UP000492821">
    <property type="component" value="Unassembled WGS sequence"/>
</dbReference>
<reference evidence="2" key="1">
    <citation type="journal article" date="2013" name="Genetics">
        <title>The draft genome and transcriptome of Panagrellus redivivus are shaped by the harsh demands of a free-living lifestyle.</title>
        <authorList>
            <person name="Srinivasan J."/>
            <person name="Dillman A.R."/>
            <person name="Macchietto M.G."/>
            <person name="Heikkinen L."/>
            <person name="Lakso M."/>
            <person name="Fracchia K.M."/>
            <person name="Antoshechkin I."/>
            <person name="Mortazavi A."/>
            <person name="Wong G."/>
            <person name="Sternberg P.W."/>
        </authorList>
    </citation>
    <scope>NUCLEOTIDE SEQUENCE [LARGE SCALE GENOMIC DNA]</scope>
    <source>
        <strain evidence="2">MT8872</strain>
    </source>
</reference>
<evidence type="ECO:0000313" key="3">
    <source>
        <dbReference type="WBParaSite" id="Pan_g23170.t1"/>
    </source>
</evidence>
<accession>A0A7E4VN96</accession>
<proteinExistence type="predicted"/>
<sequence length="882" mass="99831">MPTISVDQTAKFTLSSQLYGSTPDRKIHESSDAIWRIEWCSKSNPEPRKPPNVLIVLHVSNPDISYEVISCQLNNIEGKIDNVQLAPCKRRIFTIDGALMVNVSGLKFQCDFNILHTPVSIQFILHVTLKNTKRSRNVKKVGKAALPPKPSRKSLKAAAKAAAEAAKRPVVIEYSPIAPNINEKTPAIPRLDKRMEINGWFIPMSDKINPVSSFEDTVTLKVLKCDRKVSNVLKTPKRPIKGLVDEYWWMECAILSQLNELCFYICVTAFNIEVDVLYSSPKNEIYERLQSGTLLPRQSSRICSIISKQSGFINNVFELKCKVNFYFQKNRETVTMANGYETDRPPTVANPWILGEGAPVNSNVTPMKPAIIKHLKPKRIPTPEACIKIPINNLKSSLFGQEIKTQLRNATNIDGLEWWLSCFPLVYDNDINENVVNIFLHVTVTPLIVVMTSSIKKITSQNTFFMCSKKKPMLILQIPHQHFLQKGSRIIVIKFNPTFLEPSSSKLQAKPIISLMPPTNENHCLTEVMFDADETTTTDTLSLNLGKWDLATKRIIITKKRIIPGTENVKWWILCGIDKIQRTKNPEMTTKNLTFTVCVSASPVWVKAFYQVNITNPDGATNYFVNDFVRGKRWKLSINYADFDIDSLITIKCKAAFDTAATTDLDITSGDFSQALKLNITEDFINHVKGSADVFSMESRKQIVDPDNEDLKWWLQCYTTPSKASQIPNVIAVCVRVNQVPVDVEATFVIQGAENRLWRKCLYANIDDYLCEVMVTYEELESYFENGVCEICCFADITPKPISQTDTFADNSNLNAPQLQEKNADKMSDASFTDDDSSEDEETKGMTDEQLLNRLQRQDEETEIVRQILANGNCFFDIESET</sequence>
<evidence type="ECO:0000313" key="2">
    <source>
        <dbReference type="Proteomes" id="UP000492821"/>
    </source>
</evidence>
<dbReference type="AlphaFoldDB" id="A0A7E4VN96"/>